<feature type="region of interest" description="Disordered" evidence="1">
    <location>
        <begin position="97"/>
        <end position="158"/>
    </location>
</feature>
<feature type="compositionally biased region" description="Low complexity" evidence="1">
    <location>
        <begin position="124"/>
        <end position="156"/>
    </location>
</feature>
<gene>
    <name evidence="2" type="ORF">ATNIH1004_002021</name>
</gene>
<name>A0A5M9M8V3_9EURO</name>
<protein>
    <submittedName>
        <fullName evidence="2">Uncharacterized protein</fullName>
    </submittedName>
</protein>
<accession>A0A5M9M8V3</accession>
<dbReference type="AlphaFoldDB" id="A0A5M9M8V3"/>
<feature type="compositionally biased region" description="Low complexity" evidence="1">
    <location>
        <begin position="97"/>
        <end position="110"/>
    </location>
</feature>
<comment type="caution">
    <text evidence="2">The sequence shown here is derived from an EMBL/GenBank/DDBJ whole genome shotgun (WGS) entry which is preliminary data.</text>
</comment>
<dbReference type="EMBL" id="QUQM01000011">
    <property type="protein sequence ID" value="KAA8641353.1"/>
    <property type="molecule type" value="Genomic_DNA"/>
</dbReference>
<evidence type="ECO:0000313" key="3">
    <source>
        <dbReference type="Proteomes" id="UP000324241"/>
    </source>
</evidence>
<evidence type="ECO:0000256" key="1">
    <source>
        <dbReference type="SAM" id="MobiDB-lite"/>
    </source>
</evidence>
<organism evidence="2 3">
    <name type="scientific">Aspergillus tanneri</name>
    <dbReference type="NCBI Taxonomy" id="1220188"/>
    <lineage>
        <taxon>Eukaryota</taxon>
        <taxon>Fungi</taxon>
        <taxon>Dikarya</taxon>
        <taxon>Ascomycota</taxon>
        <taxon>Pezizomycotina</taxon>
        <taxon>Eurotiomycetes</taxon>
        <taxon>Eurotiomycetidae</taxon>
        <taxon>Eurotiales</taxon>
        <taxon>Aspergillaceae</taxon>
        <taxon>Aspergillus</taxon>
        <taxon>Aspergillus subgen. Circumdati</taxon>
    </lineage>
</organism>
<reference evidence="2 3" key="1">
    <citation type="submission" date="2019-08" db="EMBL/GenBank/DDBJ databases">
        <title>The genome sequence of a newly discovered highly antifungal drug resistant Aspergillus species, Aspergillus tanneri NIH 1004.</title>
        <authorList>
            <person name="Mounaud S."/>
            <person name="Singh I."/>
            <person name="Joardar V."/>
            <person name="Pakala S."/>
            <person name="Pakala S."/>
            <person name="Venepally P."/>
            <person name="Chung J.K."/>
            <person name="Losada L."/>
            <person name="Nierman W.C."/>
        </authorList>
    </citation>
    <scope>NUCLEOTIDE SEQUENCE [LARGE SCALE GENOMIC DNA]</scope>
    <source>
        <strain evidence="2 3">NIH1004</strain>
    </source>
</reference>
<evidence type="ECO:0000313" key="2">
    <source>
        <dbReference type="EMBL" id="KAA8641353.1"/>
    </source>
</evidence>
<sequence length="183" mass="18266">MSLLLVPGLCQRGCGDAIKSTALLAATLASVAYAQAGDNTDVSPTRGDGGPIFTLPTFSDSATPPGGVTLTELLVLPLESPTASGTDSARPARALQVASAALPAQARAQAPQPPSRRRLPVPPTSSASRTSDTSSTTSDGSSRTSSGTSSPSASPSDNAAAGFVDKNWAPWMLAYVAGVGLAL</sequence>
<dbReference type="GeneID" id="54324723"/>
<proteinExistence type="predicted"/>
<dbReference type="RefSeq" id="XP_033420715.1">
    <property type="nucleotide sequence ID" value="XM_033566716.1"/>
</dbReference>
<dbReference type="Proteomes" id="UP000324241">
    <property type="component" value="Unassembled WGS sequence"/>
</dbReference>